<evidence type="ECO:0000313" key="6">
    <source>
        <dbReference type="Proteomes" id="UP000366872"/>
    </source>
</evidence>
<evidence type="ECO:0000313" key="5">
    <source>
        <dbReference type="EMBL" id="VGO12446.1"/>
    </source>
</evidence>
<reference evidence="5 6" key="1">
    <citation type="submission" date="2019-04" db="EMBL/GenBank/DDBJ databases">
        <authorList>
            <person name="Van Vliet M D."/>
        </authorList>
    </citation>
    <scope>NUCLEOTIDE SEQUENCE [LARGE SCALE GENOMIC DNA]</scope>
    <source>
        <strain evidence="5 6">F1</strain>
    </source>
</reference>
<dbReference type="Gene3D" id="2.60.120.260">
    <property type="entry name" value="Galactose-binding domain-like"/>
    <property type="match status" value="1"/>
</dbReference>
<sequence>MKKHITESRARKLRQTLFVLLAFIPAFGTLAQETIVSFPLDDDPGWSTDGLWEFGVPLGIAGDPTTGYTGTNVYGYNLAGAFPIFNAPHWLTTTQMDCSDHVNVELKFKRWLCVDEGPAPYYMAVIQVRSGSSGWATVWYDEGNAIIDTSWVDVSYPIGEVADRASGVQVRWAMGTHDDRDSVWGGWNIDDVMLVGDPADIMDVEPGTDWAATAYVGSPTAPSEAIYTITNISSGSEITWTTTKSDDWLMLTPSNGTLQAGNSTNLTVAIDTTGLAPGTYSATFQISNTNTGNSTTRSVELEIIDPMDVTPATDWETTAYEGSPPAPSFVSYTIVNHSASNVLDWTTTASDDWLSVSPPSGALPPGSSTNAIVAIDTSGLLPGTYAGSVQIENQNSSNTAVRSVGLEVLGVPGQIAILPAGGFVVTNLIGQQQARTLVVSNAAPVGTLDFSIEMQQTGYAPPDDPAPMMAAMVEYSMASESDRIREEYTFPLPVLNSDGEFDHVHVAGLETHLRTGAPMVPVKPVTFAIPAGMEAGQLTVEVLEQIELPGSHHLAPAQTLVIPGEQEPETTPPDPAIYGTAANWPGIDGETVGTYEKRGQRFTTLNLFPLQYNPVSGKITYATRMRVQIDLDGGRAAYATFDEPTSSLPPGGPYKHVIITSSAFEAAPGPWNFQALRDRRTAEGLASTIITTDWIYSNYDGTRPDGGTDNPTKIRNFLIDAYENWGTEYTLLGGAADVVPPRLFRVDHQRADSTNLVPFVDNFPVDMYYGCLSPTECTFDGNTNGFYGEPDDGIGGADVDLYAEVYVGRAPVEDEIELANFVRKTLAYADSTDPCLQRISMAGEALNYGINKYAKTMLEQVRLGGEYDGFFTRSFANHTRGDLPELDTSVNLYDADSTWSKTDLADLVNGGIHVLNGLGHANETRLFKMFTSDLPIFTNQQYCFMYSQACENGAFDTDDCWAEEVVAMPYGAFAAVMNVRFGWGVKDSTYCPSNRFNREFWDSVFGDGKMELGKANQEAKEKLVWDINGPAMRWSYYELTLFGDPAQRLHFPNEPEWLSANPLAADGLRASNSVEVAIQFNAEGVASGSYTGELTVASNDPGNPLQVVPMVMVVLPDDLSIAPDWGIELSGSQGSLALPYDSVYSLTNSGSAPLDWMATGSAFWLETIPASGTLPPFTQTNITVSIAATANALPEGLYDASVTFSNSTSGATFSRPVQLDIDPPAPVGFTTFALDADPGWSTEGGWAFGQPQGQEGDPSSGYTGTNVYGYNLAGAYGNNLPQQWLTTSAINCSGHLNVQLNFRRWLGIEASSNDQATVEISTNAYKWGAAWHPVWAHDGDALTNSSWEEVSYDISAIADGQPTVHIRWSMGATDSTNTYCGWNIDDVALVGEPVVADANSNGIPDWWEYHYFGSNVAANAHGDVDAYDNMAEYIAGTDPSDGNSFFVLSSYSETIGGTNEFILEWHSLEDRYYDIWRSTNLFDGFETWETNLEYPQNTYTDTTHSASNSFYMLDVRMK</sequence>
<dbReference type="Gene3D" id="2.60.40.10">
    <property type="entry name" value="Immunoglobulins"/>
    <property type="match status" value="1"/>
</dbReference>
<dbReference type="InterPro" id="IPR029030">
    <property type="entry name" value="Caspase-like_dom_sf"/>
</dbReference>
<dbReference type="InterPro" id="IPR029031">
    <property type="entry name" value="Gingipain_N_sf"/>
</dbReference>
<feature type="domain" description="BACON" evidence="4">
    <location>
        <begin position="339"/>
        <end position="395"/>
    </location>
</feature>
<organism evidence="5 6">
    <name type="scientific">Pontiella desulfatans</name>
    <dbReference type="NCBI Taxonomy" id="2750659"/>
    <lineage>
        <taxon>Bacteria</taxon>
        <taxon>Pseudomonadati</taxon>
        <taxon>Kiritimatiellota</taxon>
        <taxon>Kiritimatiellia</taxon>
        <taxon>Kiritimatiellales</taxon>
        <taxon>Pontiellaceae</taxon>
        <taxon>Pontiella</taxon>
    </lineage>
</organism>
<keyword evidence="6" id="KW-1185">Reference proteome</keyword>
<dbReference type="InterPro" id="IPR024361">
    <property type="entry name" value="BACON"/>
</dbReference>
<dbReference type="InterPro" id="IPR013783">
    <property type="entry name" value="Ig-like_fold"/>
</dbReference>
<evidence type="ECO:0000259" key="4">
    <source>
        <dbReference type="Pfam" id="PF19190"/>
    </source>
</evidence>
<feature type="domain" description="Gingipain" evidence="2">
    <location>
        <begin position="657"/>
        <end position="1049"/>
    </location>
</feature>
<dbReference type="Gene3D" id="3.40.50.1460">
    <property type="match status" value="1"/>
</dbReference>
<dbReference type="SUPFAM" id="SSF52129">
    <property type="entry name" value="Caspase-like"/>
    <property type="match status" value="1"/>
</dbReference>
<name>A0A6C2TZ30_PONDE</name>
<evidence type="ECO:0008006" key="7">
    <source>
        <dbReference type="Google" id="ProtNLM"/>
    </source>
</evidence>
<evidence type="ECO:0000259" key="2">
    <source>
        <dbReference type="Pfam" id="PF01364"/>
    </source>
</evidence>
<protein>
    <recommendedName>
        <fullName evidence="7">Gingipain domain-containing protein</fullName>
    </recommendedName>
</protein>
<evidence type="ECO:0000259" key="3">
    <source>
        <dbReference type="Pfam" id="PF08126"/>
    </source>
</evidence>
<dbReference type="Pfam" id="PF08126">
    <property type="entry name" value="Propeptide_C25"/>
    <property type="match status" value="1"/>
</dbReference>
<feature type="domain" description="BACON" evidence="4">
    <location>
        <begin position="233"/>
        <end position="294"/>
    </location>
</feature>
<dbReference type="InterPro" id="IPR012600">
    <property type="entry name" value="Propeptide_C25"/>
</dbReference>
<dbReference type="InterPro" id="IPR038490">
    <property type="entry name" value="Gingipain_propep_sf"/>
</dbReference>
<dbReference type="EMBL" id="CAAHFG010000001">
    <property type="protein sequence ID" value="VGO12446.1"/>
    <property type="molecule type" value="Genomic_DNA"/>
</dbReference>
<accession>A0A6C2TZ30</accession>
<feature type="domain" description="BACON" evidence="4">
    <location>
        <begin position="1145"/>
        <end position="1207"/>
    </location>
</feature>
<dbReference type="Gene3D" id="2.60.40.3800">
    <property type="match status" value="1"/>
</dbReference>
<keyword evidence="1" id="KW-0732">Signal</keyword>
<dbReference type="InterPro" id="IPR001769">
    <property type="entry name" value="Gingipain"/>
</dbReference>
<dbReference type="GO" id="GO:0004197">
    <property type="term" value="F:cysteine-type endopeptidase activity"/>
    <property type="evidence" value="ECO:0007669"/>
    <property type="project" value="InterPro"/>
</dbReference>
<dbReference type="RefSeq" id="WP_168441977.1">
    <property type="nucleotide sequence ID" value="NZ_CAAHFG010000001.1"/>
</dbReference>
<gene>
    <name evidence="5" type="ORF">PDESU_00999</name>
</gene>
<evidence type="ECO:0000256" key="1">
    <source>
        <dbReference type="ARBA" id="ARBA00022729"/>
    </source>
</evidence>
<dbReference type="Pfam" id="PF01364">
    <property type="entry name" value="Peptidase_C25"/>
    <property type="match status" value="1"/>
</dbReference>
<proteinExistence type="predicted"/>
<dbReference type="GO" id="GO:0006508">
    <property type="term" value="P:proteolysis"/>
    <property type="evidence" value="ECO:0007669"/>
    <property type="project" value="InterPro"/>
</dbReference>
<dbReference type="Pfam" id="PF19190">
    <property type="entry name" value="BACON_2"/>
    <property type="match status" value="3"/>
</dbReference>
<dbReference type="Proteomes" id="UP000366872">
    <property type="component" value="Unassembled WGS sequence"/>
</dbReference>
<feature type="domain" description="Gingipain propeptide" evidence="3">
    <location>
        <begin position="498"/>
        <end position="632"/>
    </location>
</feature>
<dbReference type="Gene3D" id="3.40.50.10390">
    <property type="entry name" value="Gingipain r, domain 1"/>
    <property type="match status" value="1"/>
</dbReference>